<proteinExistence type="predicted"/>
<protein>
    <submittedName>
        <fullName evidence="1">Uncharacterized protein</fullName>
    </submittedName>
</protein>
<evidence type="ECO:0000313" key="2">
    <source>
        <dbReference type="Proteomes" id="UP001642360"/>
    </source>
</evidence>
<sequence length="105" mass="11384">MLQDGLSDRFRLSYTDLQLASDGCVDHSQGCCVIVMTAPTTIKVTPSTFVSSGMWSRHLILGLLMSESPTEDRLTIPLNIVQCIEVPGLLSRPFQGFVGVVGLSQ</sequence>
<organism evidence="1 2">
    <name type="scientific">Ilex paraguariensis</name>
    <name type="common">yerba mate</name>
    <dbReference type="NCBI Taxonomy" id="185542"/>
    <lineage>
        <taxon>Eukaryota</taxon>
        <taxon>Viridiplantae</taxon>
        <taxon>Streptophyta</taxon>
        <taxon>Embryophyta</taxon>
        <taxon>Tracheophyta</taxon>
        <taxon>Spermatophyta</taxon>
        <taxon>Magnoliopsida</taxon>
        <taxon>eudicotyledons</taxon>
        <taxon>Gunneridae</taxon>
        <taxon>Pentapetalae</taxon>
        <taxon>asterids</taxon>
        <taxon>campanulids</taxon>
        <taxon>Aquifoliales</taxon>
        <taxon>Aquifoliaceae</taxon>
        <taxon>Ilex</taxon>
    </lineage>
</organism>
<name>A0ABC8U9F7_9AQUA</name>
<dbReference type="AlphaFoldDB" id="A0ABC8U9F7"/>
<dbReference type="Proteomes" id="UP001642360">
    <property type="component" value="Unassembled WGS sequence"/>
</dbReference>
<gene>
    <name evidence="1" type="ORF">ILEXP_LOCUS45399</name>
</gene>
<accession>A0ABC8U9F7</accession>
<comment type="caution">
    <text evidence="1">The sequence shown here is derived from an EMBL/GenBank/DDBJ whole genome shotgun (WGS) entry which is preliminary data.</text>
</comment>
<evidence type="ECO:0000313" key="1">
    <source>
        <dbReference type="EMBL" id="CAK9175591.1"/>
    </source>
</evidence>
<keyword evidence="2" id="KW-1185">Reference proteome</keyword>
<reference evidence="1 2" key="1">
    <citation type="submission" date="2024-02" db="EMBL/GenBank/DDBJ databases">
        <authorList>
            <person name="Vignale AGUSTIN F."/>
            <person name="Sosa J E."/>
            <person name="Modenutti C."/>
        </authorList>
    </citation>
    <scope>NUCLEOTIDE SEQUENCE [LARGE SCALE GENOMIC DNA]</scope>
</reference>
<dbReference type="EMBL" id="CAUOFW020006647">
    <property type="protein sequence ID" value="CAK9175591.1"/>
    <property type="molecule type" value="Genomic_DNA"/>
</dbReference>